<comment type="pathway">
    <text evidence="2 8">One-carbon metabolism; tetrahydrofolate interconversion.</text>
</comment>
<keyword evidence="6 8" id="KW-0560">Oxidoreductase</keyword>
<evidence type="ECO:0000256" key="7">
    <source>
        <dbReference type="ARBA" id="ARBA00048628"/>
    </source>
</evidence>
<evidence type="ECO:0000313" key="11">
    <source>
        <dbReference type="Proteomes" id="UP000029737"/>
    </source>
</evidence>
<dbReference type="KEGG" id="aey:CDG81_08435"/>
<comment type="catalytic activity">
    <reaction evidence="7">
        <text>(6S)-5-methyl-5,6,7,8-tetrahydrofolate + NAD(+) = (6R)-5,10-methylene-5,6,7,8-tetrahydrofolate + NADH + H(+)</text>
        <dbReference type="Rhea" id="RHEA:19821"/>
        <dbReference type="ChEBI" id="CHEBI:15378"/>
        <dbReference type="ChEBI" id="CHEBI:15636"/>
        <dbReference type="ChEBI" id="CHEBI:18608"/>
        <dbReference type="ChEBI" id="CHEBI:57540"/>
        <dbReference type="ChEBI" id="CHEBI:57945"/>
        <dbReference type="EC" id="1.5.1.54"/>
    </reaction>
    <physiologicalReaction direction="right-to-left" evidence="7">
        <dbReference type="Rhea" id="RHEA:19823"/>
    </physiologicalReaction>
</comment>
<dbReference type="EMBL" id="JPMV01000014">
    <property type="protein sequence ID" value="KGI81996.1"/>
    <property type="molecule type" value="Genomic_DNA"/>
</dbReference>
<evidence type="ECO:0000256" key="1">
    <source>
        <dbReference type="ARBA" id="ARBA00001974"/>
    </source>
</evidence>
<dbReference type="OrthoDB" id="9812555at2"/>
<dbReference type="UniPathway" id="UPA00193"/>
<keyword evidence="11" id="KW-1185">Reference proteome</keyword>
<evidence type="ECO:0000313" key="12">
    <source>
        <dbReference type="Proteomes" id="UP000215043"/>
    </source>
</evidence>
<comment type="similarity">
    <text evidence="3 8">Belongs to the methylenetetrahydrofolate reductase family.</text>
</comment>
<evidence type="ECO:0000313" key="9">
    <source>
        <dbReference type="EMBL" id="ASU78311.1"/>
    </source>
</evidence>
<dbReference type="Proteomes" id="UP000029737">
    <property type="component" value="Unassembled WGS sequence"/>
</dbReference>
<gene>
    <name evidence="9" type="ORF">CDG81_08435</name>
    <name evidence="10" type="ORF">IL38_08250</name>
</gene>
<dbReference type="eggNOG" id="COG0685">
    <property type="taxonomic scope" value="Bacteria"/>
</dbReference>
<dbReference type="PANTHER" id="PTHR45754:SF3">
    <property type="entry name" value="METHYLENETETRAHYDROFOLATE REDUCTASE (NADPH)"/>
    <property type="match status" value="1"/>
</dbReference>
<evidence type="ECO:0000256" key="5">
    <source>
        <dbReference type="ARBA" id="ARBA00022827"/>
    </source>
</evidence>
<dbReference type="SUPFAM" id="SSF51730">
    <property type="entry name" value="FAD-linked oxidoreductase"/>
    <property type="match status" value="1"/>
</dbReference>
<dbReference type="GO" id="GO:0009086">
    <property type="term" value="P:methionine biosynthetic process"/>
    <property type="evidence" value="ECO:0007669"/>
    <property type="project" value="TreeGrafter"/>
</dbReference>
<proteinExistence type="inferred from homology"/>
<name>A0A099D7V1_9ACTN</name>
<keyword evidence="4 8" id="KW-0285">Flavoprotein</keyword>
<dbReference type="GO" id="GO:0005829">
    <property type="term" value="C:cytosol"/>
    <property type="evidence" value="ECO:0007669"/>
    <property type="project" value="TreeGrafter"/>
</dbReference>
<dbReference type="GO" id="GO:0106312">
    <property type="term" value="F:methylenetetrahydrofolate reductase (NADH) activity"/>
    <property type="evidence" value="ECO:0007669"/>
    <property type="project" value="UniProtKB-EC"/>
</dbReference>
<dbReference type="Proteomes" id="UP000215043">
    <property type="component" value="Chromosome"/>
</dbReference>
<evidence type="ECO:0000256" key="4">
    <source>
        <dbReference type="ARBA" id="ARBA00022630"/>
    </source>
</evidence>
<comment type="cofactor">
    <cofactor evidence="1 8">
        <name>FAD</name>
        <dbReference type="ChEBI" id="CHEBI:57692"/>
    </cofactor>
</comment>
<dbReference type="RefSeq" id="WP_043571894.1">
    <property type="nucleotide sequence ID" value="NZ_CP022752.1"/>
</dbReference>
<evidence type="ECO:0000256" key="8">
    <source>
        <dbReference type="RuleBase" id="RU003862"/>
    </source>
</evidence>
<dbReference type="HOGENOM" id="CLU_081788_0_0_11"/>
<dbReference type="Pfam" id="PF02219">
    <property type="entry name" value="MTHFR"/>
    <property type="match status" value="1"/>
</dbReference>
<evidence type="ECO:0000256" key="6">
    <source>
        <dbReference type="ARBA" id="ARBA00023002"/>
    </source>
</evidence>
<organism evidence="9 12">
    <name type="scientific">Actinopolyspora erythraea</name>
    <dbReference type="NCBI Taxonomy" id="414996"/>
    <lineage>
        <taxon>Bacteria</taxon>
        <taxon>Bacillati</taxon>
        <taxon>Actinomycetota</taxon>
        <taxon>Actinomycetes</taxon>
        <taxon>Actinopolysporales</taxon>
        <taxon>Actinopolysporaceae</taxon>
        <taxon>Actinopolyspora</taxon>
    </lineage>
</organism>
<dbReference type="GO" id="GO:0035999">
    <property type="term" value="P:tetrahydrofolate interconversion"/>
    <property type="evidence" value="ECO:0007669"/>
    <property type="project" value="UniProtKB-UniPathway"/>
</dbReference>
<dbReference type="Gene3D" id="3.20.20.220">
    <property type="match status" value="1"/>
</dbReference>
<keyword evidence="5 8" id="KW-0274">FAD</keyword>
<accession>A0A099D7V1</accession>
<dbReference type="GO" id="GO:0071949">
    <property type="term" value="F:FAD binding"/>
    <property type="evidence" value="ECO:0007669"/>
    <property type="project" value="TreeGrafter"/>
</dbReference>
<protein>
    <recommendedName>
        <fullName evidence="8">Methylenetetrahydrofolate reductase</fullName>
    </recommendedName>
</protein>
<evidence type="ECO:0000256" key="2">
    <source>
        <dbReference type="ARBA" id="ARBA00004777"/>
    </source>
</evidence>
<evidence type="ECO:0000256" key="3">
    <source>
        <dbReference type="ARBA" id="ARBA00006743"/>
    </source>
</evidence>
<dbReference type="InterPro" id="IPR003171">
    <property type="entry name" value="Mehydrof_redctse-like"/>
</dbReference>
<dbReference type="InterPro" id="IPR029041">
    <property type="entry name" value="FAD-linked_oxidoreductase-like"/>
</dbReference>
<evidence type="ECO:0000313" key="10">
    <source>
        <dbReference type="EMBL" id="KGI81996.1"/>
    </source>
</evidence>
<dbReference type="AlphaFoldDB" id="A0A099D7V1"/>
<reference evidence="9 12" key="2">
    <citation type="submission" date="2017-08" db="EMBL/GenBank/DDBJ databases">
        <title>The complete genome sequence of moderately halophilic actinomycete Actinopolyspora erythraea YIM 90600, the producer of novel erythromycin, novel actinopolysporins A-C and tubercidin.</title>
        <authorList>
            <person name="Yin M."/>
            <person name="Tang S."/>
        </authorList>
    </citation>
    <scope>NUCLEOTIDE SEQUENCE [LARGE SCALE GENOMIC DNA]</scope>
    <source>
        <strain evidence="9 12">YIM 90600</strain>
    </source>
</reference>
<reference evidence="10 11" key="1">
    <citation type="journal article" date="2014" name="PLoS ONE">
        <title>Identification and Characterization of a New Erythromycin Biosynthetic Gene Cluster in Actinopolyspora erythraea YIM90600, a Novel Erythronolide-Producing Halophilic Actinomycete Isolated from Salt Field.</title>
        <authorList>
            <person name="Chen D."/>
            <person name="Feng J."/>
            <person name="Huang L."/>
            <person name="Zhang Q."/>
            <person name="Wu J."/>
            <person name="Zhu X."/>
            <person name="Duan Y."/>
            <person name="Xu Z."/>
        </authorList>
    </citation>
    <scope>NUCLEOTIDE SEQUENCE [LARGE SCALE GENOMIC DNA]</scope>
    <source>
        <strain evidence="10 11">YIM90600</strain>
    </source>
</reference>
<sequence length="281" mass="31503">MTTNAHQQLQRYLRNSRYEVLPLRGVVEQVRELPAGTTVTVTSSPAKGTEATLDTAARLRDEGMHVVPHLAARLVRDSAHLTDLLAHVDDLGLTEVFVIAGDAERPAGRFTDALSLLRGMEEIGTRPYRLGITGYPEQHAFIPDRMTIQATDEKARYADYIVSQICYDPNTIASWVKSMRARGVELPVYIGAPGSIDPSKLLRISMKIGLGQSMRFLRKQHGVVSKLLTRYTPENVFDELSPYIVDPAYNIAGWHLFTFNEITKTRQWVVEMADRLQEVPA</sequence>
<dbReference type="EMBL" id="CP022752">
    <property type="protein sequence ID" value="ASU78311.1"/>
    <property type="molecule type" value="Genomic_DNA"/>
</dbReference>
<dbReference type="PANTHER" id="PTHR45754">
    <property type="entry name" value="METHYLENETETRAHYDROFOLATE REDUCTASE"/>
    <property type="match status" value="1"/>
</dbReference>